<dbReference type="SUPFAM" id="SSF49785">
    <property type="entry name" value="Galactose-binding domain-like"/>
    <property type="match status" value="2"/>
</dbReference>
<dbReference type="Gene3D" id="2.60.120.260">
    <property type="entry name" value="Galactose-binding domain-like"/>
    <property type="match status" value="2"/>
</dbReference>
<dbReference type="EMBL" id="JAGTAR010000042">
    <property type="protein sequence ID" value="MBR8537884.1"/>
    <property type="molecule type" value="Genomic_DNA"/>
</dbReference>
<name>A0A941J086_9BACT</name>
<reference evidence="1" key="1">
    <citation type="journal article" date="2018" name="Int. J. Syst. Evol. Microbiol.">
        <title>Carboxylicivirga sediminis sp. nov., isolated from coastal sediment.</title>
        <authorList>
            <person name="Wang F.Q."/>
            <person name="Ren L.H."/>
            <person name="Zou R.J."/>
            <person name="Sun Y.Z."/>
            <person name="Liu X.J."/>
            <person name="Jiang F."/>
            <person name="Liu L.J."/>
        </authorList>
    </citation>
    <scope>NUCLEOTIDE SEQUENCE</scope>
    <source>
        <strain evidence="1">JR1</strain>
    </source>
</reference>
<dbReference type="InterPro" id="IPR008979">
    <property type="entry name" value="Galactose-bd-like_sf"/>
</dbReference>
<reference evidence="1" key="2">
    <citation type="submission" date="2021-04" db="EMBL/GenBank/DDBJ databases">
        <authorList>
            <person name="Zhang T."/>
            <person name="Zhang Y."/>
            <person name="Lu D."/>
            <person name="Zuo D."/>
            <person name="Du Z."/>
        </authorList>
    </citation>
    <scope>NUCLEOTIDE SEQUENCE</scope>
    <source>
        <strain evidence="1">JR1</strain>
    </source>
</reference>
<comment type="caution">
    <text evidence="1">The sequence shown here is derived from an EMBL/GenBank/DDBJ whole genome shotgun (WGS) entry which is preliminary data.</text>
</comment>
<gene>
    <name evidence="1" type="ORF">KDU71_20095</name>
</gene>
<dbReference type="AlphaFoldDB" id="A0A941J086"/>
<protein>
    <submittedName>
        <fullName evidence="1">Glycoside hydrolase</fullName>
    </submittedName>
</protein>
<dbReference type="GO" id="GO:0016787">
    <property type="term" value="F:hydrolase activity"/>
    <property type="evidence" value="ECO:0007669"/>
    <property type="project" value="UniProtKB-KW"/>
</dbReference>
<accession>A0A941J086</accession>
<dbReference type="PANTHER" id="PTHR42732:SF1">
    <property type="entry name" value="BETA-MANNOSIDASE"/>
    <property type="match status" value="1"/>
</dbReference>
<proteinExistence type="predicted"/>
<dbReference type="PANTHER" id="PTHR42732">
    <property type="entry name" value="BETA-GALACTOSIDASE"/>
    <property type="match status" value="1"/>
</dbReference>
<sequence>MIRKSQYSILLLFTFLLLIGKADAQNLRDYISLNGKWYFSIGDNTDWARYHYNHFEWEQIRVPSPWEQQGFNGYDGFAWYRREVHIGPEAKELSLWLDLGYIDDADEVYLNGELINRSGQFPPAFKTAYNAHRQYKLPSQHIRYNQTNVIAVRVYDAYNEGGIISGNIRIRAEINPLVPDLPLEGHWKFKTGDESYYKAVAYNDSNWDELMVPRAWEDQGYSDYDGMAWYRKTITLPDNLKDQRLVILLGKIDDVDEVYINGVLIGQTGEINDNYFFTYNNAWKALRGYTIPPKLHKATTQLTIAVRVQDRTQTGGIYEGPVGIITMDKYINYWNARRTK</sequence>
<dbReference type="Proteomes" id="UP000679220">
    <property type="component" value="Unassembled WGS sequence"/>
</dbReference>
<evidence type="ECO:0000313" key="1">
    <source>
        <dbReference type="EMBL" id="MBR8537884.1"/>
    </source>
</evidence>
<dbReference type="RefSeq" id="WP_212192909.1">
    <property type="nucleotide sequence ID" value="NZ_JAGTAR010000042.1"/>
</dbReference>
<keyword evidence="1" id="KW-0378">Hydrolase</keyword>
<evidence type="ECO:0000313" key="2">
    <source>
        <dbReference type="Proteomes" id="UP000679220"/>
    </source>
</evidence>
<organism evidence="1 2">
    <name type="scientific">Carboxylicivirga sediminis</name>
    <dbReference type="NCBI Taxonomy" id="2006564"/>
    <lineage>
        <taxon>Bacteria</taxon>
        <taxon>Pseudomonadati</taxon>
        <taxon>Bacteroidota</taxon>
        <taxon>Bacteroidia</taxon>
        <taxon>Marinilabiliales</taxon>
        <taxon>Marinilabiliaceae</taxon>
        <taxon>Carboxylicivirga</taxon>
    </lineage>
</organism>
<dbReference type="InterPro" id="IPR051913">
    <property type="entry name" value="GH2_Domain-Containing"/>
</dbReference>
<keyword evidence="2" id="KW-1185">Reference proteome</keyword>